<evidence type="ECO:0000256" key="1">
    <source>
        <dbReference type="ARBA" id="ARBA00005173"/>
    </source>
</evidence>
<dbReference type="FunFam" id="3.40.50.300:FF:001637">
    <property type="entry name" value="replication factor C subunit 2 isoform X2"/>
    <property type="match status" value="1"/>
</dbReference>
<sequence>MEVQESGDGAGERGDQDPAPAPSKGPGSAGHYELPWVEKYRPVKLNEIVGNEDTVSRLEVFAREGNVPNIIIAGPPGTGKTTSILCLARALLGPAFKDAVLELNASNDSMTDGAQQALRRTMEIYSKTTRFALACNASDKIIEPIQSRCAVLRYTKLSDAQVLARLLAVLEQEKVPYTDDGLEAVIFTAQGDMRQALNNVQSTFSGFGFINSENVFKVCDEPHPLLVKEMLQHCVNANIDEAYKVGVPPPSRLGRCGGLRSRTSLPSVLSVRRGVGCTSQEEAESGRLESLLSITVDRRSTRSSEPRLCPIMICSTGERCPPRT</sequence>
<dbReference type="GO" id="GO:0005663">
    <property type="term" value="C:DNA replication factor C complex"/>
    <property type="evidence" value="ECO:0007669"/>
    <property type="project" value="Ensembl"/>
</dbReference>
<organism evidence="8 9">
    <name type="scientific">Neovison vison</name>
    <name type="common">American mink</name>
    <name type="synonym">Mustela vison</name>
    <dbReference type="NCBI Taxonomy" id="452646"/>
    <lineage>
        <taxon>Eukaryota</taxon>
        <taxon>Metazoa</taxon>
        <taxon>Chordata</taxon>
        <taxon>Craniata</taxon>
        <taxon>Vertebrata</taxon>
        <taxon>Euteleostomi</taxon>
        <taxon>Mammalia</taxon>
        <taxon>Eutheria</taxon>
        <taxon>Laurasiatheria</taxon>
        <taxon>Carnivora</taxon>
        <taxon>Caniformia</taxon>
        <taxon>Musteloidea</taxon>
        <taxon>Mustelidae</taxon>
        <taxon>Mustelinae</taxon>
        <taxon>Neogale</taxon>
    </lineage>
</organism>
<dbReference type="InterPro" id="IPR000523">
    <property type="entry name" value="Mg_chelatse_chII-like_cat_dom"/>
</dbReference>
<reference evidence="8" key="1">
    <citation type="submission" date="2025-08" db="UniProtKB">
        <authorList>
            <consortium name="Ensembl"/>
        </authorList>
    </citation>
    <scope>IDENTIFICATION</scope>
</reference>
<dbReference type="GO" id="GO:0017116">
    <property type="term" value="F:single-stranded DNA helicase activity"/>
    <property type="evidence" value="ECO:0007669"/>
    <property type="project" value="Ensembl"/>
</dbReference>
<protein>
    <submittedName>
        <fullName evidence="8">Replication factor C subunit 2</fullName>
    </submittedName>
</protein>
<dbReference type="AlphaFoldDB" id="A0A8C7AGP8"/>
<keyword evidence="5" id="KW-0067">ATP-binding</keyword>
<reference evidence="8" key="2">
    <citation type="submission" date="2025-09" db="UniProtKB">
        <authorList>
            <consortium name="Ensembl"/>
        </authorList>
    </citation>
    <scope>IDENTIFICATION</scope>
</reference>
<dbReference type="GO" id="GO:0005524">
    <property type="term" value="F:ATP binding"/>
    <property type="evidence" value="ECO:0007669"/>
    <property type="project" value="UniProtKB-KW"/>
</dbReference>
<evidence type="ECO:0000256" key="3">
    <source>
        <dbReference type="ARBA" id="ARBA00022705"/>
    </source>
</evidence>
<dbReference type="GO" id="GO:0006281">
    <property type="term" value="P:DNA repair"/>
    <property type="evidence" value="ECO:0007669"/>
    <property type="project" value="TreeGrafter"/>
</dbReference>
<evidence type="ECO:0000256" key="4">
    <source>
        <dbReference type="ARBA" id="ARBA00022741"/>
    </source>
</evidence>
<evidence type="ECO:0000259" key="7">
    <source>
        <dbReference type="Pfam" id="PF01078"/>
    </source>
</evidence>
<accession>A0A8C7AGP8</accession>
<dbReference type="CDD" id="cd00009">
    <property type="entry name" value="AAA"/>
    <property type="match status" value="1"/>
</dbReference>
<dbReference type="GO" id="GO:0006261">
    <property type="term" value="P:DNA-templated DNA replication"/>
    <property type="evidence" value="ECO:0007669"/>
    <property type="project" value="Ensembl"/>
</dbReference>
<dbReference type="InterPro" id="IPR047854">
    <property type="entry name" value="RFC_lid"/>
</dbReference>
<dbReference type="PANTHER" id="PTHR11669">
    <property type="entry name" value="REPLICATION FACTOR C / DNA POLYMERASE III GAMMA-TAU SUBUNIT"/>
    <property type="match status" value="1"/>
</dbReference>
<dbReference type="UniPathway" id="UPA00668"/>
<feature type="region of interest" description="Disordered" evidence="6">
    <location>
        <begin position="1"/>
        <end position="30"/>
    </location>
</feature>
<evidence type="ECO:0000256" key="6">
    <source>
        <dbReference type="SAM" id="MobiDB-lite"/>
    </source>
</evidence>
<dbReference type="Proteomes" id="UP000694425">
    <property type="component" value="Unplaced"/>
</dbReference>
<dbReference type="GO" id="GO:0003689">
    <property type="term" value="F:DNA clamp loader activity"/>
    <property type="evidence" value="ECO:0007669"/>
    <property type="project" value="Ensembl"/>
</dbReference>
<evidence type="ECO:0000256" key="2">
    <source>
        <dbReference type="ARBA" id="ARBA00005378"/>
    </source>
</evidence>
<name>A0A8C7AGP8_NEOVI</name>
<dbReference type="Gene3D" id="1.10.8.60">
    <property type="match status" value="1"/>
</dbReference>
<dbReference type="FunFam" id="1.10.8.60:FF:000012">
    <property type="entry name" value="Replication factor C subunit 4"/>
    <property type="match status" value="1"/>
</dbReference>
<evidence type="ECO:0000313" key="9">
    <source>
        <dbReference type="Proteomes" id="UP000694425"/>
    </source>
</evidence>
<comment type="similarity">
    <text evidence="2">Belongs to the activator 1 small subunits family.</text>
</comment>
<proteinExistence type="inferred from homology"/>
<keyword evidence="3" id="KW-0235">DNA replication</keyword>
<keyword evidence="9" id="KW-1185">Reference proteome</keyword>
<dbReference type="Gene3D" id="3.40.50.300">
    <property type="entry name" value="P-loop containing nucleotide triphosphate hydrolases"/>
    <property type="match status" value="2"/>
</dbReference>
<feature type="domain" description="Magnesium chelatase ChlI-like catalytic" evidence="7">
    <location>
        <begin position="45"/>
        <end position="116"/>
    </location>
</feature>
<dbReference type="GeneTree" id="ENSGT00550000075050"/>
<dbReference type="Ensembl" id="ENSNVIT00000007857.1">
    <property type="protein sequence ID" value="ENSNVIP00000006707.1"/>
    <property type="gene ID" value="ENSNVIG00000005324.1"/>
</dbReference>
<dbReference type="CDD" id="cd18140">
    <property type="entry name" value="HLD_clamp_RFC"/>
    <property type="match status" value="1"/>
</dbReference>
<dbReference type="InterPro" id="IPR050238">
    <property type="entry name" value="DNA_Rep/Repair_Clamp_Loader"/>
</dbReference>
<dbReference type="GO" id="GO:0031390">
    <property type="term" value="C:Ctf18 RFC-like complex"/>
    <property type="evidence" value="ECO:0007669"/>
    <property type="project" value="Ensembl"/>
</dbReference>
<evidence type="ECO:0000256" key="5">
    <source>
        <dbReference type="ARBA" id="ARBA00022840"/>
    </source>
</evidence>
<dbReference type="SUPFAM" id="SSF52540">
    <property type="entry name" value="P-loop containing nucleoside triphosphate hydrolases"/>
    <property type="match status" value="1"/>
</dbReference>
<dbReference type="InterPro" id="IPR027417">
    <property type="entry name" value="P-loop_NTPase"/>
</dbReference>
<comment type="pathway">
    <text evidence="1">Porphyrin-containing compound metabolism; chlorophyll biosynthesis.</text>
</comment>
<dbReference type="GO" id="GO:0019899">
    <property type="term" value="F:enzyme binding"/>
    <property type="evidence" value="ECO:0007669"/>
    <property type="project" value="Ensembl"/>
</dbReference>
<keyword evidence="4" id="KW-0547">Nucleotide-binding</keyword>
<dbReference type="Pfam" id="PF01078">
    <property type="entry name" value="Mg_chelatase"/>
    <property type="match status" value="1"/>
</dbReference>
<dbReference type="PANTHER" id="PTHR11669:SF5">
    <property type="entry name" value="REPLICATION FACTOR C SUBUNIT 2"/>
    <property type="match status" value="1"/>
</dbReference>
<evidence type="ECO:0000313" key="8">
    <source>
        <dbReference type="Ensembl" id="ENSNVIP00000006707.1"/>
    </source>
</evidence>